<evidence type="ECO:0000256" key="1">
    <source>
        <dbReference type="ARBA" id="ARBA00022553"/>
    </source>
</evidence>
<keyword evidence="1" id="KW-0597">Phosphoprotein</keyword>
<dbReference type="SUPFAM" id="SSF54928">
    <property type="entry name" value="RNA-binding domain, RBD"/>
    <property type="match status" value="1"/>
</dbReference>
<dbReference type="SMART" id="SM00360">
    <property type="entry name" value="RRM"/>
    <property type="match status" value="1"/>
</dbReference>
<dbReference type="PROSITE" id="PS50102">
    <property type="entry name" value="RRM"/>
    <property type="match status" value="1"/>
</dbReference>
<dbReference type="GO" id="GO:0061157">
    <property type="term" value="P:mRNA destabilization"/>
    <property type="evidence" value="ECO:0007669"/>
    <property type="project" value="UniProtKB-ARBA"/>
</dbReference>
<feature type="compositionally biased region" description="Low complexity" evidence="4">
    <location>
        <begin position="468"/>
        <end position="477"/>
    </location>
</feature>
<protein>
    <submittedName>
        <fullName evidence="6">mRNA-binding protein</fullName>
    </submittedName>
</protein>
<feature type="compositionally biased region" description="Polar residues" evidence="4">
    <location>
        <begin position="317"/>
        <end position="329"/>
    </location>
</feature>
<dbReference type="Gene3D" id="3.30.70.330">
    <property type="match status" value="1"/>
</dbReference>
<comment type="caution">
    <text evidence="6">The sequence shown here is derived from an EMBL/GenBank/DDBJ whole genome shotgun (WGS) entry which is preliminary data.</text>
</comment>
<feature type="compositionally biased region" description="Low complexity" evidence="4">
    <location>
        <begin position="656"/>
        <end position="666"/>
    </location>
</feature>
<feature type="region of interest" description="Disordered" evidence="4">
    <location>
        <begin position="452"/>
        <end position="555"/>
    </location>
</feature>
<evidence type="ECO:0000259" key="5">
    <source>
        <dbReference type="PROSITE" id="PS50102"/>
    </source>
</evidence>
<dbReference type="Proteomes" id="UP001377567">
    <property type="component" value="Unassembled WGS sequence"/>
</dbReference>
<evidence type="ECO:0000256" key="2">
    <source>
        <dbReference type="ARBA" id="ARBA00022884"/>
    </source>
</evidence>
<proteinExistence type="predicted"/>
<feature type="region of interest" description="Disordered" evidence="4">
    <location>
        <begin position="626"/>
        <end position="687"/>
    </location>
</feature>
<feature type="compositionally biased region" description="Polar residues" evidence="4">
    <location>
        <begin position="26"/>
        <end position="56"/>
    </location>
</feature>
<dbReference type="InterPro" id="IPR035979">
    <property type="entry name" value="RBD_domain_sf"/>
</dbReference>
<dbReference type="InterPro" id="IPR012677">
    <property type="entry name" value="Nucleotide-bd_a/b_plait_sf"/>
</dbReference>
<dbReference type="Pfam" id="PF00076">
    <property type="entry name" value="RRM_1"/>
    <property type="match status" value="1"/>
</dbReference>
<dbReference type="GO" id="GO:0003723">
    <property type="term" value="F:RNA binding"/>
    <property type="evidence" value="ECO:0007669"/>
    <property type="project" value="UniProtKB-UniRule"/>
</dbReference>
<feature type="compositionally biased region" description="Low complexity" evidence="4">
    <location>
        <begin position="508"/>
        <end position="524"/>
    </location>
</feature>
<feature type="compositionally biased region" description="Polar residues" evidence="4">
    <location>
        <begin position="478"/>
        <end position="492"/>
    </location>
</feature>
<dbReference type="PANTHER" id="PTHR10501">
    <property type="entry name" value="U1 SMALL NUCLEAR RIBONUCLEOPROTEIN A/U2 SMALL NUCLEAR RIBONUCLEOPROTEIN B"/>
    <property type="match status" value="1"/>
</dbReference>
<feature type="compositionally biased region" description="Low complexity" evidence="4">
    <location>
        <begin position="306"/>
        <end position="316"/>
    </location>
</feature>
<feature type="compositionally biased region" description="Polar residues" evidence="4">
    <location>
        <begin position="667"/>
        <end position="687"/>
    </location>
</feature>
<feature type="region of interest" description="Disordered" evidence="4">
    <location>
        <begin position="261"/>
        <end position="331"/>
    </location>
</feature>
<accession>A0AAV5RUI2</accession>
<dbReference type="EMBL" id="BTGD01000005">
    <property type="protein sequence ID" value="GMM55180.1"/>
    <property type="molecule type" value="Genomic_DNA"/>
</dbReference>
<feature type="region of interest" description="Disordered" evidence="4">
    <location>
        <begin position="94"/>
        <end position="113"/>
    </location>
</feature>
<name>A0AAV5RUI2_MAUHU</name>
<dbReference type="InterPro" id="IPR000504">
    <property type="entry name" value="RRM_dom"/>
</dbReference>
<feature type="compositionally biased region" description="Polar residues" evidence="4">
    <location>
        <begin position="103"/>
        <end position="112"/>
    </location>
</feature>
<gene>
    <name evidence="6" type="ORF">DAKH74_017960</name>
</gene>
<sequence length="687" mass="73804">MSMLNQQTSSAAVTSVENSDLFIQRSFNGSSDNMPLNSNGSSTNSQFSPSHQQMKSHNPADIGVSADAAQQFIADNYSPLHLSSVLRNMSLSTAVDPREGPASNPSRGSGSYSLKIRNLPADLTARESRLIFSLASGVSSVELLEEQVSSSNSSSVSLSSPTEAATADECAITDRASRQVVVATFESLSLVKLYASILLNKGSLFGQDEDETNKLAVEVLDNVSQELVPLAKASPGSMMEQSNYQLTTSANYNNVHLPRLSSTPVGSASSNGKTMSVSSATQTKSRFSFSDPFTSELNQSAQGTHSSASNNNASVSQQEIHIKNQSQTRDTGKSLLLMENDDINENIWNPNTIPTGMDAFQDLGLQNVNSPLDWSMQNNRAGNGGSTQQNSAIFLATNPNSVAGSVNASSIDVHSNILPLHDTMSQYSLNSVQMMQQSQVPIMSQDSQNQYIASNNYSGMPNKYSRDQQNPHLQQQQRRLSNSGHKSMSQGGMRNDPQMMAPGPTKYSNNNGSSSGRPSFSGVSEADLSLLSKIPPPANPADQNPPCNTLYVGNLPPDATEQELRVLFADQEGFRRLSFRNKNLNHGHNAGHNHGHGHGHGPMCFVEFDDVSFATRALAELYGRQLPRPTTSSKGGIRLSFSKNPLGVRGPNNRKSNSSGSTGSSTPNVPLTASSSNNFSYAQNYQK</sequence>
<organism evidence="6 7">
    <name type="scientific">Maudiozyma humilis</name>
    <name type="common">Sour dough yeast</name>
    <name type="synonym">Kazachstania humilis</name>
    <dbReference type="NCBI Taxonomy" id="51915"/>
    <lineage>
        <taxon>Eukaryota</taxon>
        <taxon>Fungi</taxon>
        <taxon>Dikarya</taxon>
        <taxon>Ascomycota</taxon>
        <taxon>Saccharomycotina</taxon>
        <taxon>Saccharomycetes</taxon>
        <taxon>Saccharomycetales</taxon>
        <taxon>Saccharomycetaceae</taxon>
        <taxon>Maudiozyma</taxon>
    </lineage>
</organism>
<evidence type="ECO:0000256" key="3">
    <source>
        <dbReference type="PROSITE-ProRule" id="PRU00176"/>
    </source>
</evidence>
<keyword evidence="7" id="KW-1185">Reference proteome</keyword>
<reference evidence="6 7" key="1">
    <citation type="journal article" date="2023" name="Elife">
        <title>Identification of key yeast species and microbe-microbe interactions impacting larval growth of Drosophila in the wild.</title>
        <authorList>
            <person name="Mure A."/>
            <person name="Sugiura Y."/>
            <person name="Maeda R."/>
            <person name="Honda K."/>
            <person name="Sakurai N."/>
            <person name="Takahashi Y."/>
            <person name="Watada M."/>
            <person name="Katoh T."/>
            <person name="Gotoh A."/>
            <person name="Gotoh Y."/>
            <person name="Taniguchi I."/>
            <person name="Nakamura K."/>
            <person name="Hayashi T."/>
            <person name="Katayama T."/>
            <person name="Uemura T."/>
            <person name="Hattori Y."/>
        </authorList>
    </citation>
    <scope>NUCLEOTIDE SEQUENCE [LARGE SCALE GENOMIC DNA]</scope>
    <source>
        <strain evidence="6 7">KH-74</strain>
    </source>
</reference>
<dbReference type="AlphaFoldDB" id="A0AAV5RUI2"/>
<dbReference type="FunFam" id="3.30.70.330:FF:000089">
    <property type="entry name" value="RNA binding protein"/>
    <property type="match status" value="1"/>
</dbReference>
<keyword evidence="2 3" id="KW-0694">RNA-binding</keyword>
<feature type="compositionally biased region" description="Polar residues" evidence="4">
    <location>
        <begin position="261"/>
        <end position="305"/>
    </location>
</feature>
<evidence type="ECO:0000256" key="4">
    <source>
        <dbReference type="SAM" id="MobiDB-lite"/>
    </source>
</evidence>
<evidence type="ECO:0000313" key="6">
    <source>
        <dbReference type="EMBL" id="GMM55180.1"/>
    </source>
</evidence>
<evidence type="ECO:0000313" key="7">
    <source>
        <dbReference type="Proteomes" id="UP001377567"/>
    </source>
</evidence>
<feature type="domain" description="RRM" evidence="5">
    <location>
        <begin position="548"/>
        <end position="644"/>
    </location>
</feature>
<feature type="region of interest" description="Disordered" evidence="4">
    <location>
        <begin position="26"/>
        <end position="59"/>
    </location>
</feature>
<dbReference type="GO" id="GO:0008361">
    <property type="term" value="P:regulation of cell size"/>
    <property type="evidence" value="ECO:0007669"/>
    <property type="project" value="UniProtKB-ARBA"/>
</dbReference>